<dbReference type="GO" id="GO:0005829">
    <property type="term" value="C:cytosol"/>
    <property type="evidence" value="ECO:0007669"/>
    <property type="project" value="TreeGrafter"/>
</dbReference>
<evidence type="ECO:0000256" key="7">
    <source>
        <dbReference type="ARBA" id="ARBA00023004"/>
    </source>
</evidence>
<proteinExistence type="predicted"/>
<keyword evidence="3" id="KW-0004">4Fe-4S</keyword>
<dbReference type="Proteomes" id="UP000177025">
    <property type="component" value="Unassembled WGS sequence"/>
</dbReference>
<dbReference type="InterPro" id="IPR038135">
    <property type="entry name" value="Methylthiotransferase_N_sf"/>
</dbReference>
<evidence type="ECO:0000259" key="13">
    <source>
        <dbReference type="PROSITE" id="PS50926"/>
    </source>
</evidence>
<dbReference type="NCBIfam" id="TIGR01574">
    <property type="entry name" value="miaB-methiolase"/>
    <property type="match status" value="1"/>
</dbReference>
<dbReference type="EMBL" id="MEUM01000015">
    <property type="protein sequence ID" value="OGC43593.1"/>
    <property type="molecule type" value="Genomic_DNA"/>
</dbReference>
<feature type="domain" description="MTTase N-terminal" evidence="14">
    <location>
        <begin position="1"/>
        <end position="116"/>
    </location>
</feature>
<evidence type="ECO:0000256" key="6">
    <source>
        <dbReference type="ARBA" id="ARBA00022723"/>
    </source>
</evidence>
<dbReference type="SFLD" id="SFLDF00273">
    <property type="entry name" value="(dimethylallyl)adenosine_tRNA"/>
    <property type="match status" value="1"/>
</dbReference>
<dbReference type="EC" id="2.8.4.3" evidence="9"/>
<dbReference type="PROSITE" id="PS50926">
    <property type="entry name" value="TRAM"/>
    <property type="match status" value="1"/>
</dbReference>
<feature type="domain" description="Radical SAM core" evidence="15">
    <location>
        <begin position="137"/>
        <end position="363"/>
    </location>
</feature>
<dbReference type="PANTHER" id="PTHR43020:SF2">
    <property type="entry name" value="MITOCHONDRIAL TRNA METHYLTHIOTRANSFERASE CDK5RAP1"/>
    <property type="match status" value="1"/>
</dbReference>
<evidence type="ECO:0000256" key="9">
    <source>
        <dbReference type="ARBA" id="ARBA00033765"/>
    </source>
</evidence>
<sequence length="425" mass="48799">MKYKIITFGCQMNKKDSSLLQSILDRHDHKSVTAVDEADLILINTCSVRDHAENRAKSHIASLRRWHEEGDRLLGIIGCMAQRISREIMFEFPYIDFVLGPDAYRSIIRIVDELSEKRSRMVETSLGDETYCGLYADKTGITDFVAVMRGCSNFCSYCIVPFVRGPARSRSYEDILRETEYLIARGVKEIILIGQNVNEYRFNDMDFAELLARISRLEGLLRLRFLTSHPKDFDQRIINVVKENSVICEWFHLPLQSGNDRILDLMNRKYSAGKFRQLVNAIRDSIPEAAITSDIIVGFPGETEQEFQDTMHMVNELQFDDAFTYRFSPRAGTKAAHMSMLPEIVIKRRLHELIEFQNSIIKNKTRAMIGKTYEIMIEAKARDNAMRGKTRGNKNVVIDEKVTVGSIINVKIVEIRGRTPIGVRV</sequence>
<keyword evidence="6" id="KW-0479">Metal-binding</keyword>
<dbReference type="AlphaFoldDB" id="A0A1F4UHA4"/>
<accession>A0A1F4UHA4</accession>
<gene>
    <name evidence="16" type="ORF">A2Y85_05640</name>
</gene>
<dbReference type="PROSITE" id="PS01278">
    <property type="entry name" value="MTTASE_RADICAL"/>
    <property type="match status" value="1"/>
</dbReference>
<evidence type="ECO:0000313" key="16">
    <source>
        <dbReference type="EMBL" id="OGC43593.1"/>
    </source>
</evidence>
<evidence type="ECO:0000256" key="4">
    <source>
        <dbReference type="ARBA" id="ARBA00022679"/>
    </source>
</evidence>
<dbReference type="GO" id="GO:0051539">
    <property type="term" value="F:4 iron, 4 sulfur cluster binding"/>
    <property type="evidence" value="ECO:0007669"/>
    <property type="project" value="UniProtKB-KW"/>
</dbReference>
<evidence type="ECO:0000256" key="1">
    <source>
        <dbReference type="ARBA" id="ARBA00001966"/>
    </source>
</evidence>
<organism evidence="16 17">
    <name type="scientific">candidate division WOR-3 bacterium RBG_13_43_14</name>
    <dbReference type="NCBI Taxonomy" id="1802590"/>
    <lineage>
        <taxon>Bacteria</taxon>
        <taxon>Bacteria division WOR-3</taxon>
    </lineage>
</organism>
<dbReference type="SMART" id="SM00729">
    <property type="entry name" value="Elp3"/>
    <property type="match status" value="1"/>
</dbReference>
<dbReference type="InterPro" id="IPR013848">
    <property type="entry name" value="Methylthiotransferase_N"/>
</dbReference>
<dbReference type="SUPFAM" id="SSF102114">
    <property type="entry name" value="Radical SAM enzymes"/>
    <property type="match status" value="1"/>
</dbReference>
<dbReference type="GO" id="GO:0035597">
    <property type="term" value="F:tRNA-2-methylthio-N(6)-dimethylallyladenosine(37) synthase activity"/>
    <property type="evidence" value="ECO:0007669"/>
    <property type="project" value="UniProtKB-EC"/>
</dbReference>
<dbReference type="InterPro" id="IPR007197">
    <property type="entry name" value="rSAM"/>
</dbReference>
<dbReference type="InterPro" id="IPR023404">
    <property type="entry name" value="rSAM_horseshoe"/>
</dbReference>
<evidence type="ECO:0000256" key="3">
    <source>
        <dbReference type="ARBA" id="ARBA00022485"/>
    </source>
</evidence>
<dbReference type="SFLD" id="SFLDG01061">
    <property type="entry name" value="methylthiotransferase"/>
    <property type="match status" value="1"/>
</dbReference>
<dbReference type="PROSITE" id="PS51918">
    <property type="entry name" value="RADICAL_SAM"/>
    <property type="match status" value="1"/>
</dbReference>
<evidence type="ECO:0000313" key="17">
    <source>
        <dbReference type="Proteomes" id="UP000177025"/>
    </source>
</evidence>
<keyword evidence="8" id="KW-0411">Iron-sulfur</keyword>
<dbReference type="Gene3D" id="3.40.50.12160">
    <property type="entry name" value="Methylthiotransferase, N-terminal domain"/>
    <property type="match status" value="1"/>
</dbReference>
<dbReference type="PANTHER" id="PTHR43020">
    <property type="entry name" value="CDK5 REGULATORY SUBUNIT-ASSOCIATED PROTEIN 1"/>
    <property type="match status" value="1"/>
</dbReference>
<dbReference type="InterPro" id="IPR005839">
    <property type="entry name" value="Methylthiotransferase"/>
</dbReference>
<reference evidence="16 17" key="1">
    <citation type="journal article" date="2016" name="Nat. Commun.">
        <title>Thousands of microbial genomes shed light on interconnected biogeochemical processes in an aquifer system.</title>
        <authorList>
            <person name="Anantharaman K."/>
            <person name="Brown C.T."/>
            <person name="Hug L.A."/>
            <person name="Sharon I."/>
            <person name="Castelle C.J."/>
            <person name="Probst A.J."/>
            <person name="Thomas B.C."/>
            <person name="Singh A."/>
            <person name="Wilkins M.J."/>
            <person name="Karaoz U."/>
            <person name="Brodie E.L."/>
            <person name="Williams K.H."/>
            <person name="Hubbard S.S."/>
            <person name="Banfield J.F."/>
        </authorList>
    </citation>
    <scope>NUCLEOTIDE SEQUENCE [LARGE SCALE GENOMIC DNA]</scope>
</reference>
<dbReference type="Pfam" id="PF04055">
    <property type="entry name" value="Radical_SAM"/>
    <property type="match status" value="1"/>
</dbReference>
<dbReference type="Pfam" id="PF00919">
    <property type="entry name" value="UPF0004"/>
    <property type="match status" value="1"/>
</dbReference>
<keyword evidence="7" id="KW-0408">Iron</keyword>
<evidence type="ECO:0000256" key="2">
    <source>
        <dbReference type="ARBA" id="ARBA00003234"/>
    </source>
</evidence>
<dbReference type="SFLD" id="SFLDS00029">
    <property type="entry name" value="Radical_SAM"/>
    <property type="match status" value="1"/>
</dbReference>
<dbReference type="PROSITE" id="PS51449">
    <property type="entry name" value="MTTASE_N"/>
    <property type="match status" value="1"/>
</dbReference>
<dbReference type="InterPro" id="IPR020612">
    <property type="entry name" value="Methylthiotransferase_CS"/>
</dbReference>
<comment type="function">
    <text evidence="2">Catalyzes the methylthiolation of N6-(dimethylallyl)adenosine (i(6)A), leading to the formation of 2-methylthio-N6-(dimethylallyl)adenosine (ms(2)i(6)A) at position 37 in tRNAs that read codons beginning with uridine.</text>
</comment>
<dbReference type="CDD" id="cd01335">
    <property type="entry name" value="Radical_SAM"/>
    <property type="match status" value="1"/>
</dbReference>
<dbReference type="FunFam" id="3.40.50.12160:FF:000003">
    <property type="entry name" value="CDK5 regulatory subunit-associated protein 1"/>
    <property type="match status" value="1"/>
</dbReference>
<dbReference type="Gene3D" id="3.80.30.20">
    <property type="entry name" value="tm_1862 like domain"/>
    <property type="match status" value="1"/>
</dbReference>
<dbReference type="InterPro" id="IPR002792">
    <property type="entry name" value="TRAM_dom"/>
</dbReference>
<dbReference type="SFLD" id="SFLDG01082">
    <property type="entry name" value="B12-binding_domain_containing"/>
    <property type="match status" value="1"/>
</dbReference>
<evidence type="ECO:0000256" key="12">
    <source>
        <dbReference type="ARBA" id="ARBA00081141"/>
    </source>
</evidence>
<comment type="caution">
    <text evidence="16">The sequence shown here is derived from an EMBL/GenBank/DDBJ whole genome shotgun (WGS) entry which is preliminary data.</text>
</comment>
<protein>
    <recommendedName>
        <fullName evidence="10">tRNA-2-methylthio-N(6)-dimethylallyladenosine synthase</fullName>
        <ecNumber evidence="9">2.8.4.3</ecNumber>
    </recommendedName>
    <alternativeName>
        <fullName evidence="12">(Dimethylallyl)adenosine tRNA methylthiotransferase MiaB</fullName>
    </alternativeName>
    <alternativeName>
        <fullName evidence="11">tRNA-i(6)A37 methylthiotransferase</fullName>
    </alternativeName>
</protein>
<evidence type="ECO:0000256" key="11">
    <source>
        <dbReference type="ARBA" id="ARBA00080698"/>
    </source>
</evidence>
<dbReference type="NCBIfam" id="TIGR00089">
    <property type="entry name" value="MiaB/RimO family radical SAM methylthiotransferase"/>
    <property type="match status" value="1"/>
</dbReference>
<evidence type="ECO:0000256" key="8">
    <source>
        <dbReference type="ARBA" id="ARBA00023014"/>
    </source>
</evidence>
<evidence type="ECO:0000256" key="10">
    <source>
        <dbReference type="ARBA" id="ARBA00068570"/>
    </source>
</evidence>
<dbReference type="FunFam" id="3.80.30.20:FF:000001">
    <property type="entry name" value="tRNA-2-methylthio-N(6)-dimethylallyladenosine synthase 2"/>
    <property type="match status" value="1"/>
</dbReference>
<dbReference type="GO" id="GO:0046872">
    <property type="term" value="F:metal ion binding"/>
    <property type="evidence" value="ECO:0007669"/>
    <property type="project" value="UniProtKB-KW"/>
</dbReference>
<evidence type="ECO:0000256" key="5">
    <source>
        <dbReference type="ARBA" id="ARBA00022691"/>
    </source>
</evidence>
<name>A0A1F4UHA4_UNCW3</name>
<feature type="domain" description="TRAM" evidence="13">
    <location>
        <begin position="366"/>
        <end position="425"/>
    </location>
</feature>
<evidence type="ECO:0000259" key="14">
    <source>
        <dbReference type="PROSITE" id="PS51449"/>
    </source>
</evidence>
<keyword evidence="4 16" id="KW-0808">Transferase</keyword>
<comment type="cofactor">
    <cofactor evidence="1">
        <name>[4Fe-4S] cluster</name>
        <dbReference type="ChEBI" id="CHEBI:49883"/>
    </cofactor>
</comment>
<dbReference type="InterPro" id="IPR006638">
    <property type="entry name" value="Elp3/MiaA/NifB-like_rSAM"/>
</dbReference>
<dbReference type="InterPro" id="IPR006463">
    <property type="entry name" value="MiaB_methiolase"/>
</dbReference>
<keyword evidence="5" id="KW-0949">S-adenosyl-L-methionine</keyword>
<dbReference type="InterPro" id="IPR058240">
    <property type="entry name" value="rSAM_sf"/>
</dbReference>
<evidence type="ECO:0000259" key="15">
    <source>
        <dbReference type="PROSITE" id="PS51918"/>
    </source>
</evidence>